<evidence type="ECO:0008006" key="3">
    <source>
        <dbReference type="Google" id="ProtNLM"/>
    </source>
</evidence>
<keyword evidence="2" id="KW-1185">Reference proteome</keyword>
<protein>
    <recommendedName>
        <fullName evidence="3">Lipoprotein</fullName>
    </recommendedName>
</protein>
<dbReference type="PATRIC" id="fig|658445.3.peg.5294"/>
<gene>
    <name evidence="1" type="ORF">H744_2c3220</name>
</gene>
<accession>A0A0C5WTZ3</accession>
<dbReference type="EMBL" id="CP005974">
    <property type="protein sequence ID" value="AJR09862.1"/>
    <property type="molecule type" value="Genomic_DNA"/>
</dbReference>
<dbReference type="STRING" id="658445.H744_2c3220"/>
<dbReference type="Proteomes" id="UP000032303">
    <property type="component" value="Chromosome 2"/>
</dbReference>
<evidence type="ECO:0000313" key="2">
    <source>
        <dbReference type="Proteomes" id="UP000032303"/>
    </source>
</evidence>
<dbReference type="OrthoDB" id="5816004at2"/>
<reference evidence="1 2" key="1">
    <citation type="submission" date="2013-05" db="EMBL/GenBank/DDBJ databases">
        <title>Complete genome sequence of the lipase-producing bacterium Photobacterium gaetbulicola Gung47.</title>
        <authorList>
            <person name="Kim Y.-O."/>
        </authorList>
    </citation>
    <scope>NUCLEOTIDE SEQUENCE [LARGE SCALE GENOMIC DNA]</scope>
    <source>
        <strain evidence="1 2">Gung47</strain>
    </source>
</reference>
<sequence>MKFRIATLVMTGSVLVGCTSLQLVPPESHYQGSLPDVYKQELNQLNTLPSTPFRGGVQTYHFDSDTSLLTIIYRLPNPRWSWNLGQKEFEQEEFPFICQQLGHEIHQGLGVRYWFSGGGGFVSNIVTDETCQSFSS</sequence>
<organism evidence="1 2">
    <name type="scientific">Photobacterium gaetbulicola Gung47</name>
    <dbReference type="NCBI Taxonomy" id="658445"/>
    <lineage>
        <taxon>Bacteria</taxon>
        <taxon>Pseudomonadati</taxon>
        <taxon>Pseudomonadota</taxon>
        <taxon>Gammaproteobacteria</taxon>
        <taxon>Vibrionales</taxon>
        <taxon>Vibrionaceae</taxon>
        <taxon>Photobacterium</taxon>
    </lineage>
</organism>
<name>A0A0C5WTZ3_9GAMM</name>
<evidence type="ECO:0000313" key="1">
    <source>
        <dbReference type="EMBL" id="AJR09862.1"/>
    </source>
</evidence>
<dbReference type="KEGG" id="pgb:H744_2c3220"/>
<dbReference type="PROSITE" id="PS51257">
    <property type="entry name" value="PROKAR_LIPOPROTEIN"/>
    <property type="match status" value="1"/>
</dbReference>
<dbReference type="HOGENOM" id="CLU_1873483_0_0_6"/>
<dbReference type="AlphaFoldDB" id="A0A0C5WTZ3"/>
<proteinExistence type="predicted"/>